<dbReference type="AlphaFoldDB" id="A0A1G7RMB2"/>
<keyword evidence="2" id="KW-1185">Reference proteome</keyword>
<evidence type="ECO:0000313" key="2">
    <source>
        <dbReference type="Proteomes" id="UP000198972"/>
    </source>
</evidence>
<sequence>MHQSRTFFIGTIPNVLEPKSLELSSFGALWYEEDNQRYIIGYGFGARQIAKLTLFCNSPAYVTCNDERLINEIYKSIREKQHAQDWSTRKRLPLMTAFKEPWKSMNRGWYILRSRSFFPLHLSIVQRTKHSVWLEHTAVCENEAELANYLTKAEEAHQLRLLEYYRFN</sequence>
<gene>
    <name evidence="1" type="ORF">SAMN04488542_12649</name>
</gene>
<dbReference type="Proteomes" id="UP000198972">
    <property type="component" value="Unassembled WGS sequence"/>
</dbReference>
<proteinExistence type="predicted"/>
<dbReference type="RefSeq" id="WP_091234327.1">
    <property type="nucleotide sequence ID" value="NZ_FNBG01000026.1"/>
</dbReference>
<accession>A0A1G7RMB2</accession>
<reference evidence="1 2" key="1">
    <citation type="submission" date="2016-10" db="EMBL/GenBank/DDBJ databases">
        <authorList>
            <person name="de Groot N.N."/>
        </authorList>
    </citation>
    <scope>NUCLEOTIDE SEQUENCE [LARGE SCALE GENOMIC DNA]</scope>
    <source>
        <strain evidence="1 2">DSM 28129</strain>
    </source>
</reference>
<organism evidence="1 2">
    <name type="scientific">Fontibacillus panacisegetis</name>
    <dbReference type="NCBI Taxonomy" id="670482"/>
    <lineage>
        <taxon>Bacteria</taxon>
        <taxon>Bacillati</taxon>
        <taxon>Bacillota</taxon>
        <taxon>Bacilli</taxon>
        <taxon>Bacillales</taxon>
        <taxon>Paenibacillaceae</taxon>
        <taxon>Fontibacillus</taxon>
    </lineage>
</organism>
<dbReference type="EMBL" id="FNBG01000026">
    <property type="protein sequence ID" value="SDG11359.1"/>
    <property type="molecule type" value="Genomic_DNA"/>
</dbReference>
<name>A0A1G7RMB2_9BACL</name>
<dbReference type="OrthoDB" id="2586527at2"/>
<evidence type="ECO:0000313" key="1">
    <source>
        <dbReference type="EMBL" id="SDG11359.1"/>
    </source>
</evidence>
<protein>
    <submittedName>
        <fullName evidence="1">Uncharacterized protein</fullName>
    </submittedName>
</protein>